<sequence length="375" mass="42134">MESSGDFVELLDSDVSLKVLSHLDDPSDIVRAALVSRYWRQCVIENQFCKKLCLRLFPEVTSAIHAIEVDNLIDTKEANFGGSTALEVAEKNHRVYAFLTRGLAPILEENCIKVAISATSTDNYPEESIQNTLEPRDRVGDGASYWSSKGESDPAVPETLTYELISKICFITEIHVQPFQAYFQYDFPIYSAKAVRFRMGHLKSPLDFESDLLEEFAAGLRSPDDYISWTYVSSEFPMAQENCLQKFKLPQPVLCIGGILRIELLGRVQRQELDNLYYLCVSHVQVVGRPLSPKFNVEICPSGKCVLKYCPDSTGCSSTTGASADEKGESSHFYSFTTRLMQRAGWNWEEMLVTNFLGNLQGAHDGMDSDEEDAF</sequence>
<proteinExistence type="predicted"/>
<dbReference type="Gene3D" id="1.20.1280.50">
    <property type="match status" value="1"/>
</dbReference>
<accession>A0AAP0I0G7</accession>
<evidence type="ECO:0000313" key="2">
    <source>
        <dbReference type="EMBL" id="KAK9103411.1"/>
    </source>
</evidence>
<reference evidence="2 3" key="1">
    <citation type="submission" date="2024-01" db="EMBL/GenBank/DDBJ databases">
        <title>Genome assemblies of Stephania.</title>
        <authorList>
            <person name="Yang L."/>
        </authorList>
    </citation>
    <scope>NUCLEOTIDE SEQUENCE [LARGE SCALE GENOMIC DNA]</scope>
    <source>
        <strain evidence="2">QJT</strain>
        <tissue evidence="2">Leaf</tissue>
    </source>
</reference>
<dbReference type="PANTHER" id="PTHR39741">
    <property type="entry name" value="F-BOX DOMAIN CONTAINING PROTEIN, EXPRESSED"/>
    <property type="match status" value="1"/>
</dbReference>
<dbReference type="Pfam" id="PF12937">
    <property type="entry name" value="F-box-like"/>
    <property type="match status" value="1"/>
</dbReference>
<evidence type="ECO:0000259" key="1">
    <source>
        <dbReference type="SMART" id="SM00256"/>
    </source>
</evidence>
<dbReference type="InterPro" id="IPR001810">
    <property type="entry name" value="F-box_dom"/>
</dbReference>
<comment type="caution">
    <text evidence="2">The sequence shown here is derived from an EMBL/GenBank/DDBJ whole genome shotgun (WGS) entry which is preliminary data.</text>
</comment>
<name>A0AAP0I0G7_9MAGN</name>
<dbReference type="AlphaFoldDB" id="A0AAP0I0G7"/>
<keyword evidence="3" id="KW-1185">Reference proteome</keyword>
<evidence type="ECO:0000313" key="3">
    <source>
        <dbReference type="Proteomes" id="UP001417504"/>
    </source>
</evidence>
<protein>
    <recommendedName>
        <fullName evidence="1">F-box domain-containing protein</fullName>
    </recommendedName>
</protein>
<organism evidence="2 3">
    <name type="scientific">Stephania japonica</name>
    <dbReference type="NCBI Taxonomy" id="461633"/>
    <lineage>
        <taxon>Eukaryota</taxon>
        <taxon>Viridiplantae</taxon>
        <taxon>Streptophyta</taxon>
        <taxon>Embryophyta</taxon>
        <taxon>Tracheophyta</taxon>
        <taxon>Spermatophyta</taxon>
        <taxon>Magnoliopsida</taxon>
        <taxon>Ranunculales</taxon>
        <taxon>Menispermaceae</taxon>
        <taxon>Menispermoideae</taxon>
        <taxon>Cissampelideae</taxon>
        <taxon>Stephania</taxon>
    </lineage>
</organism>
<gene>
    <name evidence="2" type="ORF">Sjap_020665</name>
</gene>
<dbReference type="SUPFAM" id="SSF81383">
    <property type="entry name" value="F-box domain"/>
    <property type="match status" value="1"/>
</dbReference>
<dbReference type="SMART" id="SM00256">
    <property type="entry name" value="FBOX"/>
    <property type="match status" value="1"/>
</dbReference>
<feature type="domain" description="F-box" evidence="1">
    <location>
        <begin position="11"/>
        <end position="52"/>
    </location>
</feature>
<dbReference type="Proteomes" id="UP001417504">
    <property type="component" value="Unassembled WGS sequence"/>
</dbReference>
<dbReference type="PANTHER" id="PTHR39741:SF2">
    <property type="entry name" value="F-BOX DOMAIN-CONTAINING PROTEIN"/>
    <property type="match status" value="1"/>
</dbReference>
<dbReference type="EMBL" id="JBBNAE010000008">
    <property type="protein sequence ID" value="KAK9103411.1"/>
    <property type="molecule type" value="Genomic_DNA"/>
</dbReference>
<dbReference type="InterPro" id="IPR036047">
    <property type="entry name" value="F-box-like_dom_sf"/>
</dbReference>
<dbReference type="InterPro" id="IPR055336">
    <property type="entry name" value="At4g00755-like"/>
</dbReference>